<sequence length="216" mass="23503">MEFTSESKSRMEILRGTLNNLSAQRDALEAEADAIHSELTSPGINGEPPAGIKTPFVDAEGYPRGDIDIINVKDKRRRLAEINTDYKALMKQIEQTMLQLHNELPPVPTSVPTASENTDSNTTVAPLKPMAKLDEIFPGSPAATAGIQLNDLLMQFGTVTSNTNNFLKSIVELVGKNVNQPIPMVVLRNSECVELSITPQPWGGRGLLGCHLSPMQ</sequence>
<feature type="coiled-coil region" evidence="2">
    <location>
        <begin position="72"/>
        <end position="103"/>
    </location>
</feature>
<dbReference type="SUPFAM" id="SSF50156">
    <property type="entry name" value="PDZ domain-like"/>
    <property type="match status" value="1"/>
</dbReference>
<dbReference type="AlphaFoldDB" id="A0A7S3HBQ7"/>
<dbReference type="Gene3D" id="6.10.140.1710">
    <property type="match status" value="1"/>
</dbReference>
<evidence type="ECO:0000256" key="1">
    <source>
        <dbReference type="ARBA" id="ARBA00023186"/>
    </source>
</evidence>
<keyword evidence="1" id="KW-0143">Chaperone</keyword>
<name>A0A7S3HBQ7_9STRA</name>
<feature type="domain" description="Nas2 N-terminal" evidence="3">
    <location>
        <begin position="18"/>
        <end position="101"/>
    </location>
</feature>
<evidence type="ECO:0000256" key="2">
    <source>
        <dbReference type="SAM" id="Coils"/>
    </source>
</evidence>
<organism evidence="4">
    <name type="scientific">Spumella elongata</name>
    <dbReference type="NCBI Taxonomy" id="89044"/>
    <lineage>
        <taxon>Eukaryota</taxon>
        <taxon>Sar</taxon>
        <taxon>Stramenopiles</taxon>
        <taxon>Ochrophyta</taxon>
        <taxon>Chrysophyceae</taxon>
        <taxon>Chromulinales</taxon>
        <taxon>Chromulinaceae</taxon>
        <taxon>Spumella</taxon>
    </lineage>
</organism>
<evidence type="ECO:0000259" key="3">
    <source>
        <dbReference type="Pfam" id="PF18265"/>
    </source>
</evidence>
<dbReference type="GO" id="GO:0005737">
    <property type="term" value="C:cytoplasm"/>
    <property type="evidence" value="ECO:0007669"/>
    <property type="project" value="TreeGrafter"/>
</dbReference>
<dbReference type="GO" id="GO:0070682">
    <property type="term" value="P:proteasome regulatory particle assembly"/>
    <property type="evidence" value="ECO:0007669"/>
    <property type="project" value="InterPro"/>
</dbReference>
<keyword evidence="2" id="KW-0175">Coiled coil</keyword>
<dbReference type="Gene3D" id="2.30.42.10">
    <property type="match status" value="1"/>
</dbReference>
<dbReference type="GO" id="GO:0005634">
    <property type="term" value="C:nucleus"/>
    <property type="evidence" value="ECO:0007669"/>
    <property type="project" value="TreeGrafter"/>
</dbReference>
<dbReference type="EMBL" id="HBIC01038406">
    <property type="protein sequence ID" value="CAE0290823.1"/>
    <property type="molecule type" value="Transcribed_RNA"/>
</dbReference>
<dbReference type="InterPro" id="IPR040815">
    <property type="entry name" value="Nas2_N"/>
</dbReference>
<dbReference type="Pfam" id="PF18265">
    <property type="entry name" value="Nas2_N"/>
    <property type="match status" value="1"/>
</dbReference>
<reference evidence="4" key="1">
    <citation type="submission" date="2021-01" db="EMBL/GenBank/DDBJ databases">
        <authorList>
            <person name="Corre E."/>
            <person name="Pelletier E."/>
            <person name="Niang G."/>
            <person name="Scheremetjew M."/>
            <person name="Finn R."/>
            <person name="Kale V."/>
            <person name="Holt S."/>
            <person name="Cochrane G."/>
            <person name="Meng A."/>
            <person name="Brown T."/>
            <person name="Cohen L."/>
        </authorList>
    </citation>
    <scope>NUCLEOTIDE SEQUENCE</scope>
    <source>
        <strain evidence="4">CCAP 955/1</strain>
    </source>
</reference>
<dbReference type="PANTHER" id="PTHR12651:SF1">
    <property type="entry name" value="26S PROTEASOME NON-ATPASE REGULATORY SUBUNIT 9"/>
    <property type="match status" value="1"/>
</dbReference>
<dbReference type="FunFam" id="2.30.42.10:FF:000107">
    <property type="entry name" value="26S proteasome non-ATPase regulatory subunit 9"/>
    <property type="match status" value="1"/>
</dbReference>
<accession>A0A7S3HBQ7</accession>
<proteinExistence type="predicted"/>
<dbReference type="InterPro" id="IPR035269">
    <property type="entry name" value="PSMD9"/>
</dbReference>
<dbReference type="PANTHER" id="PTHR12651">
    <property type="entry name" value="26S PROTEASOME NON-ATPASE REGULATORY SUBUNIT 9"/>
    <property type="match status" value="1"/>
</dbReference>
<evidence type="ECO:0000313" key="4">
    <source>
        <dbReference type="EMBL" id="CAE0290823.1"/>
    </source>
</evidence>
<protein>
    <recommendedName>
        <fullName evidence="3">Nas2 N-terminal domain-containing protein</fullName>
    </recommendedName>
</protein>
<dbReference type="InterPro" id="IPR036034">
    <property type="entry name" value="PDZ_sf"/>
</dbReference>
<feature type="coiled-coil region" evidence="2">
    <location>
        <begin position="11"/>
        <end position="38"/>
    </location>
</feature>
<gene>
    <name evidence="4" type="ORF">SELO1098_LOCUS19668</name>
</gene>